<dbReference type="GO" id="GO:0004029">
    <property type="term" value="F:aldehyde dehydrogenase (NAD+) activity"/>
    <property type="evidence" value="ECO:0007669"/>
    <property type="project" value="UniProtKB-EC"/>
</dbReference>
<dbReference type="AlphaFoldDB" id="A0A9Q0B4P4"/>
<sequence>MVIPYSTAHLPGQLFLNNEYVDAKNTRTLATYNPRDGVLLSDKIPVAGEEDVDLAVAYAEDAFRTWKHVQASRRRQMLFKLADLMEEHAESLASISRLEIGASMTSTSDEIAGAIEGIRYYAGWIDKLAGESFPQDDGFLKIVRHEPLGVTAAIIPWNGPLITIGLKAAPALASGNCFILKPSEKASLSPLAFGSLVKAAGFPPGVFQILSGDGETGSLLASHMRIRKITFTGSGPTGRKIQEMAAKSNLKRVTLELGGKSPAVVFDDCNLENAVRWTVQGITMNSGQVCFAASRVYVQEGIYDRFVEAYLEALKAKSEAMKNQTNGSLGPLIDQAQFNRVMGFIARGQNGQGTLALGGARIGDKTFRQGFFLEPTVFTDVDVGSEIHTHEIFGPISVLRRFKTEEEIMALSNGTSFGLMAGVFSQDINKALRVASDFESGMVGVNCISLNFFNVPFGGVKESGIGRECGAYALKAFTEPKTIMVNMTY</sequence>
<evidence type="ECO:0000256" key="6">
    <source>
        <dbReference type="RuleBase" id="RU003345"/>
    </source>
</evidence>
<organism evidence="8 9">
    <name type="scientific">Colletotrichum abscissum</name>
    <dbReference type="NCBI Taxonomy" id="1671311"/>
    <lineage>
        <taxon>Eukaryota</taxon>
        <taxon>Fungi</taxon>
        <taxon>Dikarya</taxon>
        <taxon>Ascomycota</taxon>
        <taxon>Pezizomycotina</taxon>
        <taxon>Sordariomycetes</taxon>
        <taxon>Hypocreomycetidae</taxon>
        <taxon>Glomerellales</taxon>
        <taxon>Glomerellaceae</taxon>
        <taxon>Colletotrichum</taxon>
        <taxon>Colletotrichum acutatum species complex</taxon>
    </lineage>
</organism>
<dbReference type="PANTHER" id="PTHR11699">
    <property type="entry name" value="ALDEHYDE DEHYDROGENASE-RELATED"/>
    <property type="match status" value="1"/>
</dbReference>
<proteinExistence type="inferred from homology"/>
<dbReference type="Proteomes" id="UP001056436">
    <property type="component" value="Unassembled WGS sequence"/>
</dbReference>
<evidence type="ECO:0000256" key="1">
    <source>
        <dbReference type="ARBA" id="ARBA00009986"/>
    </source>
</evidence>
<dbReference type="FunFam" id="3.40.605.10:FF:000007">
    <property type="entry name" value="NAD/NADP-dependent betaine aldehyde dehydrogenase"/>
    <property type="match status" value="1"/>
</dbReference>
<reference evidence="8" key="1">
    <citation type="submission" date="2019-01" db="EMBL/GenBank/DDBJ databases">
        <title>Colletotrichum abscissum LGMF1257.</title>
        <authorList>
            <person name="Baroncelli R."/>
        </authorList>
    </citation>
    <scope>NUCLEOTIDE SEQUENCE</scope>
    <source>
        <strain evidence="8">Ca142</strain>
    </source>
</reference>
<dbReference type="InterPro" id="IPR016161">
    <property type="entry name" value="Ald_DH/histidinol_DH"/>
</dbReference>
<dbReference type="InterPro" id="IPR016163">
    <property type="entry name" value="Ald_DH_C"/>
</dbReference>
<comment type="similarity">
    <text evidence="1 6">Belongs to the aldehyde dehydrogenase family.</text>
</comment>
<accession>A0A9Q0B4P4</accession>
<evidence type="ECO:0000256" key="5">
    <source>
        <dbReference type="PROSITE-ProRule" id="PRU10007"/>
    </source>
</evidence>
<dbReference type="FunFam" id="3.40.309.10:FF:000049">
    <property type="entry name" value="Aldehyde dehydrogenase"/>
    <property type="match status" value="1"/>
</dbReference>
<evidence type="ECO:0000256" key="4">
    <source>
        <dbReference type="ARBA" id="ARBA00049194"/>
    </source>
</evidence>
<dbReference type="InterPro" id="IPR016162">
    <property type="entry name" value="Ald_DH_N"/>
</dbReference>
<keyword evidence="9" id="KW-1185">Reference proteome</keyword>
<dbReference type="PROSITE" id="PS00687">
    <property type="entry name" value="ALDEHYDE_DEHYDR_GLU"/>
    <property type="match status" value="1"/>
</dbReference>
<gene>
    <name evidence="8" type="ORF">CABS02_08080</name>
</gene>
<name>A0A9Q0B4P4_9PEZI</name>
<keyword evidence="2 6" id="KW-0560">Oxidoreductase</keyword>
<dbReference type="Gene3D" id="3.40.309.10">
    <property type="entry name" value="Aldehyde Dehydrogenase, Chain A, domain 2"/>
    <property type="match status" value="1"/>
</dbReference>
<evidence type="ECO:0000313" key="8">
    <source>
        <dbReference type="EMBL" id="KAI3549252.1"/>
    </source>
</evidence>
<dbReference type="EMBL" id="SDAQ01000046">
    <property type="protein sequence ID" value="KAI3549252.1"/>
    <property type="molecule type" value="Genomic_DNA"/>
</dbReference>
<protein>
    <recommendedName>
        <fullName evidence="3">aldehyde dehydrogenase (NAD(+))</fullName>
        <ecNumber evidence="3">1.2.1.3</ecNumber>
    </recommendedName>
</protein>
<dbReference type="EC" id="1.2.1.3" evidence="3"/>
<feature type="domain" description="Aldehyde dehydrogenase" evidence="7">
    <location>
        <begin position="21"/>
        <end position="483"/>
    </location>
</feature>
<dbReference type="SUPFAM" id="SSF53720">
    <property type="entry name" value="ALDH-like"/>
    <property type="match status" value="1"/>
</dbReference>
<evidence type="ECO:0000256" key="3">
    <source>
        <dbReference type="ARBA" id="ARBA00024226"/>
    </source>
</evidence>
<dbReference type="InterPro" id="IPR029510">
    <property type="entry name" value="Ald_DH_CS_GLU"/>
</dbReference>
<feature type="active site" evidence="5">
    <location>
        <position position="256"/>
    </location>
</feature>
<dbReference type="InterPro" id="IPR015590">
    <property type="entry name" value="Aldehyde_DH_dom"/>
</dbReference>
<dbReference type="Pfam" id="PF00171">
    <property type="entry name" value="Aldedh"/>
    <property type="match status" value="1"/>
</dbReference>
<comment type="catalytic activity">
    <reaction evidence="4">
        <text>an aldehyde + NAD(+) + H2O = a carboxylate + NADH + 2 H(+)</text>
        <dbReference type="Rhea" id="RHEA:16185"/>
        <dbReference type="ChEBI" id="CHEBI:15377"/>
        <dbReference type="ChEBI" id="CHEBI:15378"/>
        <dbReference type="ChEBI" id="CHEBI:17478"/>
        <dbReference type="ChEBI" id="CHEBI:29067"/>
        <dbReference type="ChEBI" id="CHEBI:57540"/>
        <dbReference type="ChEBI" id="CHEBI:57945"/>
        <dbReference type="EC" id="1.2.1.3"/>
    </reaction>
</comment>
<evidence type="ECO:0000256" key="2">
    <source>
        <dbReference type="ARBA" id="ARBA00023002"/>
    </source>
</evidence>
<dbReference type="Gene3D" id="3.40.605.10">
    <property type="entry name" value="Aldehyde Dehydrogenase, Chain A, domain 1"/>
    <property type="match status" value="1"/>
</dbReference>
<evidence type="ECO:0000259" key="7">
    <source>
        <dbReference type="Pfam" id="PF00171"/>
    </source>
</evidence>
<dbReference type="OrthoDB" id="310895at2759"/>
<evidence type="ECO:0000313" key="9">
    <source>
        <dbReference type="Proteomes" id="UP001056436"/>
    </source>
</evidence>
<comment type="caution">
    <text evidence="8">The sequence shown here is derived from an EMBL/GenBank/DDBJ whole genome shotgun (WGS) entry which is preliminary data.</text>
</comment>